<gene>
    <name evidence="1" type="ORF">F5148DRAFT_1168891</name>
</gene>
<comment type="caution">
    <text evidence="1">The sequence shown here is derived from an EMBL/GenBank/DDBJ whole genome shotgun (WGS) entry which is preliminary data.</text>
</comment>
<name>A0ACC0UKQ3_9AGAM</name>
<evidence type="ECO:0000313" key="2">
    <source>
        <dbReference type="Proteomes" id="UP001207468"/>
    </source>
</evidence>
<dbReference type="Proteomes" id="UP001207468">
    <property type="component" value="Unassembled WGS sequence"/>
</dbReference>
<proteinExistence type="predicted"/>
<accession>A0ACC0UKQ3</accession>
<keyword evidence="2" id="KW-1185">Reference proteome</keyword>
<protein>
    <submittedName>
        <fullName evidence="1">Uncharacterized protein</fullName>
    </submittedName>
</protein>
<dbReference type="EMBL" id="JAGFNK010000017">
    <property type="protein sequence ID" value="KAI9511801.1"/>
    <property type="molecule type" value="Genomic_DNA"/>
</dbReference>
<organism evidence="1 2">
    <name type="scientific">Russula earlei</name>
    <dbReference type="NCBI Taxonomy" id="71964"/>
    <lineage>
        <taxon>Eukaryota</taxon>
        <taxon>Fungi</taxon>
        <taxon>Dikarya</taxon>
        <taxon>Basidiomycota</taxon>
        <taxon>Agaricomycotina</taxon>
        <taxon>Agaricomycetes</taxon>
        <taxon>Russulales</taxon>
        <taxon>Russulaceae</taxon>
        <taxon>Russula</taxon>
    </lineage>
</organism>
<sequence>MFFPPLDSTVVVDVPSNTRAGGVTLLFRARTGSASALERFKRDGVKVQAWTNAPVVNGSAEGKWAAYDFEEAQAATPVKLDDSITHFTLPPPTEDNVVDELHTFFLTLRLRPLPQDQSEADFQVTYRLLYPNGKIKWLGYPGRDLRCVLKKTDPWLGSPVLADQRSGDVYRTFSSVTMKEPWGCWAVGPRSVKYYPKGRATDCEASFLVFVPRRTPSMFALHQPIILHGAGLRLDSTGVVTCRTSPPTRVYTAITSETELSFAVPDLGLRWFGVKEGYAFITSAAPEQPVSIHAVPLFVGPAAAEHPTTVSLDLASQGLLAGHPRFVVYSPLSQEVLGSGDLGSRQLHLSVGRSGGSCVVSPVYTLSANKPLPIGKAPWTIAYVTPHVVLATELDKAGDSATEASKPECDSETEFLSREIKPHAPPPCSRPLVVTAISLNPRRTIAFLIPLLWRTLGLLLRALVMRLLATVGLPVSPLVSYLRPAHPKGETIETHARALVIESKTGSSGLSKVGNAASKKGERPVEAISDSTTEGASSAVGKRWRPWRTFQVPNGPFSLLAHAELGTETDGDEKTRSPFPEVVVDGECLDLKTTALSHGWTIMQTTGDVSGGKVEIYGMAASISSESESRH</sequence>
<evidence type="ECO:0000313" key="1">
    <source>
        <dbReference type="EMBL" id="KAI9511801.1"/>
    </source>
</evidence>
<reference evidence="1" key="1">
    <citation type="submission" date="2021-03" db="EMBL/GenBank/DDBJ databases">
        <title>Evolutionary priming and transition to the ectomycorrhizal habit in an iconic lineage of mushroom-forming fungi: is preadaptation a requirement?</title>
        <authorList>
            <consortium name="DOE Joint Genome Institute"/>
            <person name="Looney B.P."/>
            <person name="Miyauchi S."/>
            <person name="Morin E."/>
            <person name="Drula E."/>
            <person name="Courty P.E."/>
            <person name="Chicoki N."/>
            <person name="Fauchery L."/>
            <person name="Kohler A."/>
            <person name="Kuo A."/>
            <person name="LaButti K."/>
            <person name="Pangilinan J."/>
            <person name="Lipzen A."/>
            <person name="Riley R."/>
            <person name="Andreopoulos W."/>
            <person name="He G."/>
            <person name="Johnson J."/>
            <person name="Barry K.W."/>
            <person name="Grigoriev I.V."/>
            <person name="Nagy L."/>
            <person name="Hibbett D."/>
            <person name="Henrissat B."/>
            <person name="Matheny P.B."/>
            <person name="Labbe J."/>
            <person name="Martin A.F."/>
        </authorList>
    </citation>
    <scope>NUCLEOTIDE SEQUENCE</scope>
    <source>
        <strain evidence="1">BPL698</strain>
    </source>
</reference>